<dbReference type="Pfam" id="PF11008">
    <property type="entry name" value="DUF2846"/>
    <property type="match status" value="1"/>
</dbReference>
<reference evidence="4" key="1">
    <citation type="journal article" date="2019" name="Int. J. Syst. Evol. Microbiol.">
        <title>The Global Catalogue of Microorganisms (GCM) 10K type strain sequencing project: providing services to taxonomists for standard genome sequencing and annotation.</title>
        <authorList>
            <consortium name="The Broad Institute Genomics Platform"/>
            <consortium name="The Broad Institute Genome Sequencing Center for Infectious Disease"/>
            <person name="Wu L."/>
            <person name="Ma J."/>
        </authorList>
    </citation>
    <scope>NUCLEOTIDE SEQUENCE [LARGE SCALE GENOMIC DNA]</scope>
    <source>
        <strain evidence="4">KCTC 23916</strain>
    </source>
</reference>
<evidence type="ECO:0000313" key="4">
    <source>
        <dbReference type="Proteomes" id="UP000620127"/>
    </source>
</evidence>
<evidence type="ECO:0000313" key="3">
    <source>
        <dbReference type="EMBL" id="GGX25726.1"/>
    </source>
</evidence>
<evidence type="ECO:0000259" key="2">
    <source>
        <dbReference type="Pfam" id="PF11008"/>
    </source>
</evidence>
<organism evidence="3 4">
    <name type="scientific">Undibacterium macrobrachii</name>
    <dbReference type="NCBI Taxonomy" id="1119058"/>
    <lineage>
        <taxon>Bacteria</taxon>
        <taxon>Pseudomonadati</taxon>
        <taxon>Pseudomonadota</taxon>
        <taxon>Betaproteobacteria</taxon>
        <taxon>Burkholderiales</taxon>
        <taxon>Oxalobacteraceae</taxon>
        <taxon>Undibacterium</taxon>
    </lineage>
</organism>
<comment type="caution">
    <text evidence="3">The sequence shown here is derived from an EMBL/GenBank/DDBJ whole genome shotgun (WGS) entry which is preliminary data.</text>
</comment>
<dbReference type="EMBL" id="BMYT01000008">
    <property type="protein sequence ID" value="GGX25726.1"/>
    <property type="molecule type" value="Genomic_DNA"/>
</dbReference>
<keyword evidence="4" id="KW-1185">Reference proteome</keyword>
<keyword evidence="1" id="KW-0732">Signal</keyword>
<evidence type="ECO:0000256" key="1">
    <source>
        <dbReference type="SAM" id="SignalP"/>
    </source>
</evidence>
<dbReference type="RefSeq" id="WP_229827339.1">
    <property type="nucleotide sequence ID" value="NZ_BMYT01000008.1"/>
</dbReference>
<proteinExistence type="predicted"/>
<protein>
    <recommendedName>
        <fullName evidence="2">DUF2846 domain-containing protein</fullName>
    </recommendedName>
</protein>
<feature type="chain" id="PRO_5045830374" description="DUF2846 domain-containing protein" evidence="1">
    <location>
        <begin position="29"/>
        <end position="261"/>
    </location>
</feature>
<accession>A0ABQ2XPI3</accession>
<dbReference type="Proteomes" id="UP000620127">
    <property type="component" value="Unassembled WGS sequence"/>
</dbReference>
<feature type="signal peptide" evidence="1">
    <location>
        <begin position="1"/>
        <end position="28"/>
    </location>
</feature>
<sequence>MVRLHKLFAIISILGATLLTGCASVKTASVSEDAKAKTFTTNPNQAKLYIYRNEFMGQAIRMTVELNGKEIGKTGSKTYFAVDVPPGKHTIVSRAENDTSLDLITEAGKNYFVWQEVKMGILSARSKLQLVNQEQGQAGVRESKLLEISSDAPKNASATTATNRNTSAAIADAKQASSTSSAPQSNSSVDEANLNIQKVPFEIGVSSATVERIAKQNSCETDLGAGLLYKKGPVEVYRVNCKDGREIKARCELRQCSLFTP</sequence>
<dbReference type="InterPro" id="IPR022548">
    <property type="entry name" value="DUF2846"/>
</dbReference>
<dbReference type="PROSITE" id="PS51257">
    <property type="entry name" value="PROKAR_LIPOPROTEIN"/>
    <property type="match status" value="1"/>
</dbReference>
<feature type="domain" description="DUF2846" evidence="2">
    <location>
        <begin position="44"/>
        <end position="120"/>
    </location>
</feature>
<gene>
    <name evidence="3" type="ORF">GCM10011282_34600</name>
</gene>
<name>A0ABQ2XPI3_9BURK</name>